<feature type="region of interest" description="Disordered" evidence="11">
    <location>
        <begin position="47"/>
        <end position="78"/>
    </location>
</feature>
<comment type="caution">
    <text evidence="12">The sequence shown here is derived from an EMBL/GenBank/DDBJ whole genome shotgun (WGS) entry which is preliminary data.</text>
</comment>
<evidence type="ECO:0000256" key="1">
    <source>
        <dbReference type="ARBA" id="ARBA00004323"/>
    </source>
</evidence>
<evidence type="ECO:0000256" key="3">
    <source>
        <dbReference type="ARBA" id="ARBA00022676"/>
    </source>
</evidence>
<protein>
    <recommendedName>
        <fullName evidence="10">Hexosyltransferase</fullName>
        <ecNumber evidence="10">2.4.1.-</ecNumber>
    </recommendedName>
</protein>
<keyword evidence="4" id="KW-0808">Transferase</keyword>
<evidence type="ECO:0000256" key="4">
    <source>
        <dbReference type="ARBA" id="ARBA00022679"/>
    </source>
</evidence>
<evidence type="ECO:0000313" key="12">
    <source>
        <dbReference type="EMBL" id="CAI8044241.1"/>
    </source>
</evidence>
<name>A0AA35TC60_GEOBA</name>
<evidence type="ECO:0000256" key="5">
    <source>
        <dbReference type="ARBA" id="ARBA00022692"/>
    </source>
</evidence>
<dbReference type="Pfam" id="PF01762">
    <property type="entry name" value="Galactosyl_T"/>
    <property type="match status" value="1"/>
</dbReference>
<dbReference type="AlphaFoldDB" id="A0AA35TC60"/>
<evidence type="ECO:0000256" key="7">
    <source>
        <dbReference type="ARBA" id="ARBA00022989"/>
    </source>
</evidence>
<dbReference type="Proteomes" id="UP001174909">
    <property type="component" value="Unassembled WGS sequence"/>
</dbReference>
<dbReference type="Gene3D" id="3.90.550.50">
    <property type="match status" value="1"/>
</dbReference>
<sequence length="374" mass="42302">MRVICPFLRGFLPGILVGLFTSLLFFSIWRHPSNNLDTHLQYTERLDQTPRREANANGPRNGPTSTERSDRSPEENEADWTRRIAKLAETSKVAIPGAFDLLVLVHSAAEQRSLRDAVRLTWLQRGSPNGEYVARFVIGTRYLDDSTLAGLATENEEHGDLLVLSDVEEDGNTEWPSSWKILQAFSWAVTHVDFATLFKCNSATFVDIDRLLAKRLTPQRGTIWGYFAGGVKAVRYSENSVAKEENWILCSHYLPYPQGGGYIISRNIVELLVEMGPHLDHYRHDDIALGVWLSPLRGIKKQHALWINSGYYSRGCLNSFVVSHAESVESMEAKAGSLERKGRLCESEYQSRLAYHYNWTVSASRCCVRKVGIH</sequence>
<evidence type="ECO:0000256" key="9">
    <source>
        <dbReference type="ARBA" id="ARBA00023136"/>
    </source>
</evidence>
<feature type="compositionally biased region" description="Basic and acidic residues" evidence="11">
    <location>
        <begin position="67"/>
        <end position="78"/>
    </location>
</feature>
<proteinExistence type="inferred from homology"/>
<feature type="transmembrane region" description="Helical" evidence="10">
    <location>
        <begin position="7"/>
        <end position="29"/>
    </location>
</feature>
<comment type="similarity">
    <text evidence="2 10">Belongs to the glycosyltransferase 31 family.</text>
</comment>
<dbReference type="PANTHER" id="PTHR11214:SF3">
    <property type="entry name" value="BETA-1,3-GALACTOSYLTRANSFERASE 6"/>
    <property type="match status" value="1"/>
</dbReference>
<accession>A0AA35TC60</accession>
<dbReference type="EC" id="2.4.1.-" evidence="10"/>
<evidence type="ECO:0000256" key="10">
    <source>
        <dbReference type="RuleBase" id="RU363063"/>
    </source>
</evidence>
<evidence type="ECO:0000256" key="2">
    <source>
        <dbReference type="ARBA" id="ARBA00008661"/>
    </source>
</evidence>
<organism evidence="12 13">
    <name type="scientific">Geodia barretti</name>
    <name type="common">Barrett's horny sponge</name>
    <dbReference type="NCBI Taxonomy" id="519541"/>
    <lineage>
        <taxon>Eukaryota</taxon>
        <taxon>Metazoa</taxon>
        <taxon>Porifera</taxon>
        <taxon>Demospongiae</taxon>
        <taxon>Heteroscleromorpha</taxon>
        <taxon>Tetractinellida</taxon>
        <taxon>Astrophorina</taxon>
        <taxon>Geodiidae</taxon>
        <taxon>Geodia</taxon>
    </lineage>
</organism>
<evidence type="ECO:0000256" key="11">
    <source>
        <dbReference type="SAM" id="MobiDB-lite"/>
    </source>
</evidence>
<evidence type="ECO:0000256" key="8">
    <source>
        <dbReference type="ARBA" id="ARBA00023034"/>
    </source>
</evidence>
<dbReference type="GO" id="GO:0006493">
    <property type="term" value="P:protein O-linked glycosylation"/>
    <property type="evidence" value="ECO:0007669"/>
    <property type="project" value="TreeGrafter"/>
</dbReference>
<keyword evidence="13" id="KW-1185">Reference proteome</keyword>
<gene>
    <name evidence="12" type="ORF">GBAR_LOCUS24557</name>
</gene>
<keyword evidence="6 10" id="KW-0735">Signal-anchor</keyword>
<dbReference type="GO" id="GO:0000139">
    <property type="term" value="C:Golgi membrane"/>
    <property type="evidence" value="ECO:0007669"/>
    <property type="project" value="UniProtKB-SubCell"/>
</dbReference>
<dbReference type="InterPro" id="IPR002659">
    <property type="entry name" value="Glyco_trans_31"/>
</dbReference>
<dbReference type="GO" id="GO:0047220">
    <property type="term" value="F:galactosylxylosylprotein 3-beta-galactosyltransferase activity"/>
    <property type="evidence" value="ECO:0007669"/>
    <property type="project" value="TreeGrafter"/>
</dbReference>
<evidence type="ECO:0000256" key="6">
    <source>
        <dbReference type="ARBA" id="ARBA00022968"/>
    </source>
</evidence>
<evidence type="ECO:0000313" key="13">
    <source>
        <dbReference type="Proteomes" id="UP001174909"/>
    </source>
</evidence>
<keyword evidence="8 10" id="KW-0333">Golgi apparatus</keyword>
<keyword evidence="7 10" id="KW-1133">Transmembrane helix</keyword>
<dbReference type="PANTHER" id="PTHR11214">
    <property type="entry name" value="BETA-1,3-N-ACETYLGLUCOSAMINYLTRANSFERASE"/>
    <property type="match status" value="1"/>
</dbReference>
<keyword evidence="5 10" id="KW-0812">Transmembrane</keyword>
<dbReference type="EMBL" id="CASHTH010003384">
    <property type="protein sequence ID" value="CAI8044241.1"/>
    <property type="molecule type" value="Genomic_DNA"/>
</dbReference>
<dbReference type="GO" id="GO:0006024">
    <property type="term" value="P:glycosaminoglycan biosynthetic process"/>
    <property type="evidence" value="ECO:0007669"/>
    <property type="project" value="TreeGrafter"/>
</dbReference>
<keyword evidence="9 10" id="KW-0472">Membrane</keyword>
<comment type="subcellular location">
    <subcellularLocation>
        <location evidence="1 10">Golgi apparatus membrane</location>
        <topology evidence="1 10">Single-pass type II membrane protein</topology>
    </subcellularLocation>
</comment>
<keyword evidence="3 10" id="KW-0328">Glycosyltransferase</keyword>
<reference evidence="12" key="1">
    <citation type="submission" date="2023-03" db="EMBL/GenBank/DDBJ databases">
        <authorList>
            <person name="Steffen K."/>
            <person name="Cardenas P."/>
        </authorList>
    </citation>
    <scope>NUCLEOTIDE SEQUENCE</scope>
</reference>